<evidence type="ECO:0000256" key="4">
    <source>
        <dbReference type="ARBA" id="ARBA00022771"/>
    </source>
</evidence>
<evidence type="ECO:0000256" key="5">
    <source>
        <dbReference type="ARBA" id="ARBA00022833"/>
    </source>
</evidence>
<keyword evidence="4 8" id="KW-0863">Zinc-finger</keyword>
<evidence type="ECO:0000256" key="3">
    <source>
        <dbReference type="ARBA" id="ARBA00022737"/>
    </source>
</evidence>
<keyword evidence="3" id="KW-0677">Repeat</keyword>
<comment type="caution">
    <text evidence="11">The sequence shown here is derived from an EMBL/GenBank/DDBJ whole genome shotgun (WGS) entry which is preliminary data.</text>
</comment>
<feature type="domain" description="C2H2-type" evidence="10">
    <location>
        <begin position="587"/>
        <end position="610"/>
    </location>
</feature>
<name>A0AAE1U7B9_9EUCA</name>
<keyword evidence="2" id="KW-0479">Metal-binding</keyword>
<keyword evidence="12" id="KW-1185">Reference proteome</keyword>
<evidence type="ECO:0000256" key="6">
    <source>
        <dbReference type="ARBA" id="ARBA00023125"/>
    </source>
</evidence>
<gene>
    <name evidence="11" type="ORF">Pmani_017851</name>
</gene>
<dbReference type="EMBL" id="JAWZYT010001619">
    <property type="protein sequence ID" value="KAK4310596.1"/>
    <property type="molecule type" value="Genomic_DNA"/>
</dbReference>
<dbReference type="Proteomes" id="UP001292094">
    <property type="component" value="Unassembled WGS sequence"/>
</dbReference>
<keyword evidence="6" id="KW-0238">DNA-binding</keyword>
<accession>A0AAE1U7B9</accession>
<keyword evidence="5" id="KW-0862">Zinc</keyword>
<dbReference type="GO" id="GO:0005694">
    <property type="term" value="C:chromosome"/>
    <property type="evidence" value="ECO:0007669"/>
    <property type="project" value="UniProtKB-ARBA"/>
</dbReference>
<dbReference type="GO" id="GO:0000981">
    <property type="term" value="F:DNA-binding transcription factor activity, RNA polymerase II-specific"/>
    <property type="evidence" value="ECO:0007669"/>
    <property type="project" value="TreeGrafter"/>
</dbReference>
<dbReference type="GO" id="GO:0008270">
    <property type="term" value="F:zinc ion binding"/>
    <property type="evidence" value="ECO:0007669"/>
    <property type="project" value="UniProtKB-KW"/>
</dbReference>
<dbReference type="InterPro" id="IPR036236">
    <property type="entry name" value="Znf_C2H2_sf"/>
</dbReference>
<feature type="domain" description="C2H2-type" evidence="10">
    <location>
        <begin position="343"/>
        <end position="370"/>
    </location>
</feature>
<dbReference type="SUPFAM" id="SSF57667">
    <property type="entry name" value="beta-beta-alpha zinc fingers"/>
    <property type="match status" value="4"/>
</dbReference>
<dbReference type="GO" id="GO:0000978">
    <property type="term" value="F:RNA polymerase II cis-regulatory region sequence-specific DNA binding"/>
    <property type="evidence" value="ECO:0007669"/>
    <property type="project" value="TreeGrafter"/>
</dbReference>
<dbReference type="PROSITE" id="PS50157">
    <property type="entry name" value="ZINC_FINGER_C2H2_2"/>
    <property type="match status" value="6"/>
</dbReference>
<feature type="domain" description="C2H2-type" evidence="10">
    <location>
        <begin position="287"/>
        <end position="314"/>
    </location>
</feature>
<reference evidence="11" key="1">
    <citation type="submission" date="2023-11" db="EMBL/GenBank/DDBJ databases">
        <title>Genome assemblies of two species of porcelain crab, Petrolisthes cinctipes and Petrolisthes manimaculis (Anomura: Porcellanidae).</title>
        <authorList>
            <person name="Angst P."/>
        </authorList>
    </citation>
    <scope>NUCLEOTIDE SEQUENCE</scope>
    <source>
        <strain evidence="11">PB745_02</strain>
        <tissue evidence="11">Gill</tissue>
    </source>
</reference>
<dbReference type="AlphaFoldDB" id="A0AAE1U7B9"/>
<dbReference type="FunFam" id="3.30.160.60:FF:000875">
    <property type="entry name" value="zinc finger protein 236 isoform X7"/>
    <property type="match status" value="1"/>
</dbReference>
<feature type="domain" description="C2H2-type" evidence="10">
    <location>
        <begin position="531"/>
        <end position="558"/>
    </location>
</feature>
<dbReference type="FunFam" id="3.30.160.60:FF:001732">
    <property type="entry name" value="Zgc:162936"/>
    <property type="match status" value="1"/>
</dbReference>
<evidence type="ECO:0000256" key="2">
    <source>
        <dbReference type="ARBA" id="ARBA00022723"/>
    </source>
</evidence>
<dbReference type="InterPro" id="IPR013087">
    <property type="entry name" value="Znf_C2H2_type"/>
</dbReference>
<dbReference type="SMART" id="SM00355">
    <property type="entry name" value="ZnF_C2H2"/>
    <property type="match status" value="6"/>
</dbReference>
<sequence length="621" mass="71658">MTREEKDRLKQNLGVLIPSTNYCLAVIAPSIQPVVCSWGFTCIHTREGSPTIAPFVSRSSRVFENCWSENQEEEGDEPQLDLLCFPKQEQEEPDHDTLYIPKQEQDNISKPGARSVTTNQKGKQDKDPICSTNQIEKQNKDSVHSINQTGKQDKDPVCLSNHEIGQPKPDPKSSPSKNSDSPHQVQPVIMDLENPLKHTDSTNPMTYFSIKVYRCRESSFYSYSEPALVAHTCKENNKKVIVRYWSEKKEGEIKPEPDPVTSPDRENINTNNRRVLVSSLPSDKKKIVCPICPFRTYHKSDLEVHMHSHIGEKPFTCHPCPQKYTCSNNHKQHLSIHTGERPYACPICSRRFIQKCHLKSHMRIHPEFQPDYQLTTKRKRNQRNYNSVKWSIEEKKTILHCFTYSRFEKWGKKKNLLFQERISNSALPSAKKKATTINKLNSIASQMHKYLTPEEIQEIQKEALEEAEVDYRSEEEIRKREKPYVIVSCWSEKREGENRPEPDPVTSQVLPTTCPNNHSLIDLPASDRKKMTCPICHVKTYHKSGLEIHMRSHTGEKPFSCPYCPKKFTRSNDRKQHIRIHTGEKPFACPVCSKRFIQKSNMKTHMKCNHPSAFGSPGMSP</sequence>
<evidence type="ECO:0000259" key="10">
    <source>
        <dbReference type="PROSITE" id="PS50157"/>
    </source>
</evidence>
<dbReference type="Gene3D" id="3.30.160.60">
    <property type="entry name" value="Classic Zinc Finger"/>
    <property type="match status" value="6"/>
</dbReference>
<dbReference type="PROSITE" id="PS00028">
    <property type="entry name" value="ZINC_FINGER_C2H2_1"/>
    <property type="match status" value="4"/>
</dbReference>
<evidence type="ECO:0000313" key="11">
    <source>
        <dbReference type="EMBL" id="KAK4310596.1"/>
    </source>
</evidence>
<organism evidence="11 12">
    <name type="scientific">Petrolisthes manimaculis</name>
    <dbReference type="NCBI Taxonomy" id="1843537"/>
    <lineage>
        <taxon>Eukaryota</taxon>
        <taxon>Metazoa</taxon>
        <taxon>Ecdysozoa</taxon>
        <taxon>Arthropoda</taxon>
        <taxon>Crustacea</taxon>
        <taxon>Multicrustacea</taxon>
        <taxon>Malacostraca</taxon>
        <taxon>Eumalacostraca</taxon>
        <taxon>Eucarida</taxon>
        <taxon>Decapoda</taxon>
        <taxon>Pleocyemata</taxon>
        <taxon>Anomura</taxon>
        <taxon>Galatheoidea</taxon>
        <taxon>Porcellanidae</taxon>
        <taxon>Petrolisthes</taxon>
    </lineage>
</organism>
<dbReference type="PANTHER" id="PTHR23235:SF120">
    <property type="entry name" value="KRUPPEL-LIKE FACTOR 15"/>
    <property type="match status" value="1"/>
</dbReference>
<feature type="domain" description="C2H2-type" evidence="10">
    <location>
        <begin position="315"/>
        <end position="342"/>
    </location>
</feature>
<evidence type="ECO:0000256" key="1">
    <source>
        <dbReference type="ARBA" id="ARBA00004123"/>
    </source>
</evidence>
<proteinExistence type="predicted"/>
<keyword evidence="7" id="KW-0539">Nucleus</keyword>
<dbReference type="PANTHER" id="PTHR23235">
    <property type="entry name" value="KRUEPPEL-LIKE TRANSCRIPTION FACTOR"/>
    <property type="match status" value="1"/>
</dbReference>
<feature type="region of interest" description="Disordered" evidence="9">
    <location>
        <begin position="91"/>
        <end position="184"/>
    </location>
</feature>
<evidence type="ECO:0000256" key="9">
    <source>
        <dbReference type="SAM" id="MobiDB-lite"/>
    </source>
</evidence>
<dbReference type="Pfam" id="PF00096">
    <property type="entry name" value="zf-C2H2"/>
    <property type="match status" value="5"/>
</dbReference>
<evidence type="ECO:0000313" key="12">
    <source>
        <dbReference type="Proteomes" id="UP001292094"/>
    </source>
</evidence>
<comment type="subcellular location">
    <subcellularLocation>
        <location evidence="1">Nucleus</location>
    </subcellularLocation>
</comment>
<evidence type="ECO:0000256" key="7">
    <source>
        <dbReference type="ARBA" id="ARBA00023242"/>
    </source>
</evidence>
<protein>
    <recommendedName>
        <fullName evidence="10">C2H2-type domain-containing protein</fullName>
    </recommendedName>
</protein>
<dbReference type="GO" id="GO:0005634">
    <property type="term" value="C:nucleus"/>
    <property type="evidence" value="ECO:0007669"/>
    <property type="project" value="UniProtKB-SubCell"/>
</dbReference>
<evidence type="ECO:0000256" key="8">
    <source>
        <dbReference type="PROSITE-ProRule" id="PRU00042"/>
    </source>
</evidence>
<feature type="compositionally biased region" description="Low complexity" evidence="9">
    <location>
        <begin position="173"/>
        <end position="182"/>
    </location>
</feature>
<dbReference type="FunFam" id="3.30.160.60:FF:000446">
    <property type="entry name" value="Zinc finger protein"/>
    <property type="match status" value="1"/>
</dbReference>
<feature type="domain" description="C2H2-type" evidence="10">
    <location>
        <begin position="559"/>
        <end position="586"/>
    </location>
</feature>
<dbReference type="GO" id="GO:0045893">
    <property type="term" value="P:positive regulation of DNA-templated transcription"/>
    <property type="evidence" value="ECO:0007669"/>
    <property type="project" value="UniProtKB-ARBA"/>
</dbReference>